<evidence type="ECO:0008006" key="3">
    <source>
        <dbReference type="Google" id="ProtNLM"/>
    </source>
</evidence>
<dbReference type="RefSeq" id="WP_080804418.1">
    <property type="nucleotide sequence ID" value="NZ_LT828547.1"/>
</dbReference>
<evidence type="ECO:0000313" key="1">
    <source>
        <dbReference type="EMBL" id="SLM28031.1"/>
    </source>
</evidence>
<dbReference type="Proteomes" id="UP000191931">
    <property type="component" value="Unassembled WGS sequence"/>
</dbReference>
<proteinExistence type="predicted"/>
<gene>
    <name evidence="1" type="ORF">MTBBW1_1230002</name>
</gene>
<accession>A0A1W1H6B7</accession>
<evidence type="ECO:0000313" key="2">
    <source>
        <dbReference type="Proteomes" id="UP000191931"/>
    </source>
</evidence>
<keyword evidence="2" id="KW-1185">Reference proteome</keyword>
<dbReference type="STRING" id="1246637.MTBBW1_1230002"/>
<protein>
    <recommendedName>
        <fullName evidence="3">Peptidase C-terminal archaeal/bacterial domain-containing protein</fullName>
    </recommendedName>
</protein>
<name>A0A1W1H6B7_9BACT</name>
<dbReference type="SUPFAM" id="SSF89260">
    <property type="entry name" value="Collagen-binding domain"/>
    <property type="match status" value="1"/>
</dbReference>
<dbReference type="Gene3D" id="2.60.120.380">
    <property type="match status" value="1"/>
</dbReference>
<sequence>MTASYGIKSDIFDIGNETISESYYIDFPGMASNTTYFFRFVAVNSAGTTYGSDQTFTTTALATDDYGDNCTSAQVININSTIAGEIEIGDDSDHFKITLPSQGTLQVYTSGDLDTLGDLKNAACTDIADDDDDGDSLNFLISEDLSAGTYYIAVRSYMSSIGTYTLNTEFTSVAGNTESYHILTDQSEPITINDGEFVKLYGSAGVNRIDLKSGGQVECINFPGLNLIGIEGNSYEFDVYRSGATIFLENATEGTKIKIPATNSAQSLIFSDESVNMIISNGKVMLGSQEITITKMPVTVESSDMLF</sequence>
<dbReference type="EMBL" id="FWEV01000028">
    <property type="protein sequence ID" value="SLM28031.1"/>
    <property type="molecule type" value="Genomic_DNA"/>
</dbReference>
<dbReference type="AlphaFoldDB" id="A0A1W1H6B7"/>
<dbReference type="OrthoDB" id="9816550at2"/>
<reference evidence="1 2" key="1">
    <citation type="submission" date="2017-03" db="EMBL/GenBank/DDBJ databases">
        <authorList>
            <person name="Afonso C.L."/>
            <person name="Miller P.J."/>
            <person name="Scott M.A."/>
            <person name="Spackman E."/>
            <person name="Goraichik I."/>
            <person name="Dimitrov K.M."/>
            <person name="Suarez D.L."/>
            <person name="Swayne D.E."/>
        </authorList>
    </citation>
    <scope>NUCLEOTIDE SEQUENCE [LARGE SCALE GENOMIC DNA]</scope>
    <source>
        <strain evidence="1">PRJEB14757</strain>
    </source>
</reference>
<organism evidence="1 2">
    <name type="scientific">Desulfamplus magnetovallimortis</name>
    <dbReference type="NCBI Taxonomy" id="1246637"/>
    <lineage>
        <taxon>Bacteria</taxon>
        <taxon>Pseudomonadati</taxon>
        <taxon>Thermodesulfobacteriota</taxon>
        <taxon>Desulfobacteria</taxon>
        <taxon>Desulfobacterales</taxon>
        <taxon>Desulfobacteraceae</taxon>
        <taxon>Desulfamplus</taxon>
    </lineage>
</organism>